<sequence>MFGKIRIFTPHYQRSPQTFFLGEIWSRTHRCGGPKIDTKSYSLKYHTPQEKDKKHVRGTVLNVFEIAKRVSHQSLPLRSTEATTVMQGGADPERSDNSGNPRK</sequence>
<proteinExistence type="predicted"/>
<dbReference type="Proteomes" id="UP001283361">
    <property type="component" value="Unassembled WGS sequence"/>
</dbReference>
<evidence type="ECO:0000313" key="2">
    <source>
        <dbReference type="EMBL" id="KAK3754628.1"/>
    </source>
</evidence>
<dbReference type="EMBL" id="JAWDGP010005656">
    <property type="protein sequence ID" value="KAK3754628.1"/>
    <property type="molecule type" value="Genomic_DNA"/>
</dbReference>
<evidence type="ECO:0000313" key="3">
    <source>
        <dbReference type="Proteomes" id="UP001283361"/>
    </source>
</evidence>
<reference evidence="2" key="1">
    <citation type="journal article" date="2023" name="G3 (Bethesda)">
        <title>A reference genome for the long-term kleptoplast-retaining sea slug Elysia crispata morphotype clarki.</title>
        <authorList>
            <person name="Eastman K.E."/>
            <person name="Pendleton A.L."/>
            <person name="Shaikh M.A."/>
            <person name="Suttiyut T."/>
            <person name="Ogas R."/>
            <person name="Tomko P."/>
            <person name="Gavelis G."/>
            <person name="Widhalm J.R."/>
            <person name="Wisecaver J.H."/>
        </authorList>
    </citation>
    <scope>NUCLEOTIDE SEQUENCE</scope>
    <source>
        <strain evidence="2">ECLA1</strain>
    </source>
</reference>
<organism evidence="2 3">
    <name type="scientific">Elysia crispata</name>
    <name type="common">lettuce slug</name>
    <dbReference type="NCBI Taxonomy" id="231223"/>
    <lineage>
        <taxon>Eukaryota</taxon>
        <taxon>Metazoa</taxon>
        <taxon>Spiralia</taxon>
        <taxon>Lophotrochozoa</taxon>
        <taxon>Mollusca</taxon>
        <taxon>Gastropoda</taxon>
        <taxon>Heterobranchia</taxon>
        <taxon>Euthyneura</taxon>
        <taxon>Panpulmonata</taxon>
        <taxon>Sacoglossa</taxon>
        <taxon>Placobranchoidea</taxon>
        <taxon>Plakobranchidae</taxon>
        <taxon>Elysia</taxon>
    </lineage>
</organism>
<evidence type="ECO:0000256" key="1">
    <source>
        <dbReference type="SAM" id="MobiDB-lite"/>
    </source>
</evidence>
<gene>
    <name evidence="2" type="ORF">RRG08_020615</name>
</gene>
<keyword evidence="3" id="KW-1185">Reference proteome</keyword>
<comment type="caution">
    <text evidence="2">The sequence shown here is derived from an EMBL/GenBank/DDBJ whole genome shotgun (WGS) entry which is preliminary data.</text>
</comment>
<feature type="compositionally biased region" description="Polar residues" evidence="1">
    <location>
        <begin position="75"/>
        <end position="86"/>
    </location>
</feature>
<protein>
    <submittedName>
        <fullName evidence="2">Uncharacterized protein</fullName>
    </submittedName>
</protein>
<accession>A0AAE0YQK9</accession>
<name>A0AAE0YQK9_9GAST</name>
<dbReference type="AlphaFoldDB" id="A0AAE0YQK9"/>
<feature type="region of interest" description="Disordered" evidence="1">
    <location>
        <begin position="75"/>
        <end position="103"/>
    </location>
</feature>